<dbReference type="Proteomes" id="UP001300604">
    <property type="component" value="Chromosome"/>
</dbReference>
<keyword evidence="5" id="KW-0175">Coiled coil</keyword>
<proteinExistence type="inferred from homology"/>
<sequence length="252" mass="28083">MEKSLSEQALQSRFHDLEENLKIVEEQISAAAERAGRRRADITLLAATKTVPVEVVNHGIEAGIRCIGENRVQELTEKYDRYRKDLADVQFIGHLQTNKVKYLIGKVSMIQSVDSEKLAQEISRLSVRAGVVTNVLLEVNIGREANKSGVFPEQLEALLGAVSQMPNVCVQGLMAIPPAQAQPKETFAYFNKMYHYFVDISTKKIDNVNMQLLSMGMSEDYPLAIEAGANMVRIGSALFGARDYTKTKSTRF</sequence>
<keyword evidence="8" id="KW-1185">Reference proteome</keyword>
<accession>A0AA97D9I5</accession>
<comment type="cofactor">
    <cofactor evidence="3">
        <name>pyridoxal 5'-phosphate</name>
        <dbReference type="ChEBI" id="CHEBI:597326"/>
    </cofactor>
</comment>
<evidence type="ECO:0000256" key="1">
    <source>
        <dbReference type="ARBA" id="ARBA00022898"/>
    </source>
</evidence>
<organism evidence="7 8">
    <name type="scientific">Caproicibacterium argilliputei</name>
    <dbReference type="NCBI Taxonomy" id="3030016"/>
    <lineage>
        <taxon>Bacteria</taxon>
        <taxon>Bacillati</taxon>
        <taxon>Bacillota</taxon>
        <taxon>Clostridia</taxon>
        <taxon>Eubacteriales</taxon>
        <taxon>Oscillospiraceae</taxon>
        <taxon>Caproicibacterium</taxon>
    </lineage>
</organism>
<feature type="coiled-coil region" evidence="5">
    <location>
        <begin position="7"/>
        <end position="34"/>
    </location>
</feature>
<evidence type="ECO:0000313" key="8">
    <source>
        <dbReference type="Proteomes" id="UP001300604"/>
    </source>
</evidence>
<keyword evidence="1 2" id="KW-0663">Pyridoxal phosphate</keyword>
<dbReference type="HAMAP" id="MF_02087">
    <property type="entry name" value="PLP_homeostasis"/>
    <property type="match status" value="1"/>
</dbReference>
<evidence type="ECO:0000313" key="7">
    <source>
        <dbReference type="EMBL" id="WOC31326.1"/>
    </source>
</evidence>
<dbReference type="AlphaFoldDB" id="A0AA97D9I5"/>
<protein>
    <recommendedName>
        <fullName evidence="2">Pyridoxal phosphate homeostasis protein</fullName>
        <shortName evidence="2">PLP homeostasis protein</shortName>
    </recommendedName>
</protein>
<dbReference type="SUPFAM" id="SSF51419">
    <property type="entry name" value="PLP-binding barrel"/>
    <property type="match status" value="1"/>
</dbReference>
<feature type="modified residue" description="N6-(pyridoxal phosphate)lysine" evidence="2 3">
    <location>
        <position position="49"/>
    </location>
</feature>
<evidence type="ECO:0000256" key="2">
    <source>
        <dbReference type="HAMAP-Rule" id="MF_02087"/>
    </source>
</evidence>
<comment type="function">
    <text evidence="2">Pyridoxal 5'-phosphate (PLP)-binding protein, which is involved in PLP homeostasis.</text>
</comment>
<dbReference type="NCBIfam" id="TIGR00044">
    <property type="entry name" value="YggS family pyridoxal phosphate-dependent enzyme"/>
    <property type="match status" value="1"/>
</dbReference>
<dbReference type="GO" id="GO:0030170">
    <property type="term" value="F:pyridoxal phosphate binding"/>
    <property type="evidence" value="ECO:0007669"/>
    <property type="project" value="UniProtKB-UniRule"/>
</dbReference>
<reference evidence="8" key="3">
    <citation type="submission" date="2024-06" db="EMBL/GenBank/DDBJ databases">
        <authorList>
            <person name="Zeng C."/>
        </authorList>
    </citation>
    <scope>NUCLEOTIDE SEQUENCE [LARGE SCALE GENOMIC DNA]</scope>
    <source>
        <strain evidence="8">ZCY20-5</strain>
    </source>
</reference>
<dbReference type="PANTHER" id="PTHR10146">
    <property type="entry name" value="PROLINE SYNTHETASE CO-TRANSCRIBED BACTERIAL HOMOLOG PROTEIN"/>
    <property type="match status" value="1"/>
</dbReference>
<dbReference type="InterPro" id="IPR029066">
    <property type="entry name" value="PLP-binding_barrel"/>
</dbReference>
<feature type="domain" description="Alanine racemase N-terminal" evidence="6">
    <location>
        <begin position="53"/>
        <end position="242"/>
    </location>
</feature>
<dbReference type="PANTHER" id="PTHR10146:SF14">
    <property type="entry name" value="PYRIDOXAL PHOSPHATE HOMEOSTASIS PROTEIN"/>
    <property type="match status" value="1"/>
</dbReference>
<dbReference type="FunFam" id="3.20.20.10:FF:000018">
    <property type="entry name" value="Pyridoxal phosphate homeostasis protein"/>
    <property type="match status" value="1"/>
</dbReference>
<dbReference type="CDD" id="cd00635">
    <property type="entry name" value="PLPDE_III_YBL036c_like"/>
    <property type="match status" value="1"/>
</dbReference>
<evidence type="ECO:0000256" key="3">
    <source>
        <dbReference type="PIRSR" id="PIRSR004848-1"/>
    </source>
</evidence>
<comment type="similarity">
    <text evidence="2 4">Belongs to the pyridoxal phosphate-binding protein YggS/PROSC family.</text>
</comment>
<reference evidence="7 8" key="1">
    <citation type="submission" date="2024-06" db="EMBL/GenBank/DDBJ databases">
        <title>Caproicibacterium argilliputei sp. nov, a novel caproic acid producing anaerobic bacterium isolated from pit mud.</title>
        <authorList>
            <person name="Xia S."/>
        </authorList>
    </citation>
    <scope>NUCLEOTIDE SEQUENCE [LARGE SCALE GENOMIC DNA]</scope>
    <source>
        <strain evidence="7 8">ZCY20-5</strain>
    </source>
</reference>
<dbReference type="Gene3D" id="3.20.20.10">
    <property type="entry name" value="Alanine racemase"/>
    <property type="match status" value="1"/>
</dbReference>
<reference evidence="8" key="2">
    <citation type="submission" date="2024-06" db="EMBL/GenBank/DDBJ databases">
        <title>Caproicibacterium argilliputei sp. nov, a novel caproic acid producing anaerobic bacterium isolated from pit mud.</title>
        <authorList>
            <person name="Zeng C."/>
        </authorList>
    </citation>
    <scope>NUCLEOTIDE SEQUENCE [LARGE SCALE GENOMIC DNA]</scope>
    <source>
        <strain evidence="8">ZCY20-5</strain>
    </source>
</reference>
<name>A0AA97D9I5_9FIRM</name>
<gene>
    <name evidence="7" type="ORF">PXC00_08820</name>
</gene>
<dbReference type="Pfam" id="PF01168">
    <property type="entry name" value="Ala_racemase_N"/>
    <property type="match status" value="1"/>
</dbReference>
<dbReference type="RefSeq" id="WP_275843868.1">
    <property type="nucleotide sequence ID" value="NZ_CP135996.1"/>
</dbReference>
<evidence type="ECO:0000256" key="4">
    <source>
        <dbReference type="RuleBase" id="RU004514"/>
    </source>
</evidence>
<dbReference type="InterPro" id="IPR001608">
    <property type="entry name" value="Ala_racemase_N"/>
</dbReference>
<evidence type="ECO:0000259" key="6">
    <source>
        <dbReference type="Pfam" id="PF01168"/>
    </source>
</evidence>
<dbReference type="PIRSF" id="PIRSF004848">
    <property type="entry name" value="YBL036c_PLPDEIII"/>
    <property type="match status" value="1"/>
</dbReference>
<evidence type="ECO:0000256" key="5">
    <source>
        <dbReference type="SAM" id="Coils"/>
    </source>
</evidence>
<dbReference type="EMBL" id="CP135996">
    <property type="protein sequence ID" value="WOC31326.1"/>
    <property type="molecule type" value="Genomic_DNA"/>
</dbReference>
<dbReference type="InterPro" id="IPR011078">
    <property type="entry name" value="PyrdxlP_homeostasis"/>
</dbReference>
<dbReference type="KEGG" id="carl:PXC00_08820"/>